<dbReference type="Pfam" id="PF05670">
    <property type="entry name" value="NFACT-R_1"/>
    <property type="match status" value="1"/>
</dbReference>
<dbReference type="EMBL" id="RJUF01000028">
    <property type="protein sequence ID" value="MCP9763419.1"/>
    <property type="molecule type" value="Genomic_DNA"/>
</dbReference>
<dbReference type="GO" id="GO:1990112">
    <property type="term" value="C:RQC complex"/>
    <property type="evidence" value="ECO:0007669"/>
    <property type="project" value="TreeGrafter"/>
</dbReference>
<evidence type="ECO:0000259" key="2">
    <source>
        <dbReference type="Pfam" id="PF05670"/>
    </source>
</evidence>
<accession>A0AAE3KT75</accession>
<evidence type="ECO:0000313" key="4">
    <source>
        <dbReference type="Proteomes" id="UP001204144"/>
    </source>
</evidence>
<dbReference type="Pfam" id="PF05833">
    <property type="entry name" value="NFACT_N"/>
    <property type="match status" value="1"/>
</dbReference>
<evidence type="ECO:0000313" key="3">
    <source>
        <dbReference type="EMBL" id="MCP9763419.1"/>
    </source>
</evidence>
<keyword evidence="1" id="KW-0175">Coiled coil</keyword>
<dbReference type="RefSeq" id="WP_255037202.1">
    <property type="nucleotide sequence ID" value="NZ_RJUF01000028.1"/>
</dbReference>
<dbReference type="GO" id="GO:0000049">
    <property type="term" value="F:tRNA binding"/>
    <property type="evidence" value="ECO:0007669"/>
    <property type="project" value="TreeGrafter"/>
</dbReference>
<keyword evidence="4" id="KW-1185">Reference proteome</keyword>
<dbReference type="InterPro" id="IPR051608">
    <property type="entry name" value="RQC_Subunit_NEMF"/>
</dbReference>
<dbReference type="PANTHER" id="PTHR15239:SF6">
    <property type="entry name" value="RIBOSOME QUALITY CONTROL COMPLEX SUBUNIT NEMF"/>
    <property type="match status" value="1"/>
</dbReference>
<evidence type="ECO:0000256" key="1">
    <source>
        <dbReference type="SAM" id="Coils"/>
    </source>
</evidence>
<dbReference type="GO" id="GO:0043023">
    <property type="term" value="F:ribosomal large subunit binding"/>
    <property type="evidence" value="ECO:0007669"/>
    <property type="project" value="TreeGrafter"/>
</dbReference>
<dbReference type="GO" id="GO:0072344">
    <property type="term" value="P:rescue of stalled ribosome"/>
    <property type="evidence" value="ECO:0007669"/>
    <property type="project" value="TreeGrafter"/>
</dbReference>
<organism evidence="3 4">
    <name type="scientific">Lacihabitans soyangensis</name>
    <dbReference type="NCBI Taxonomy" id="869394"/>
    <lineage>
        <taxon>Bacteria</taxon>
        <taxon>Pseudomonadati</taxon>
        <taxon>Bacteroidota</taxon>
        <taxon>Cytophagia</taxon>
        <taxon>Cytophagales</taxon>
        <taxon>Leadbetterellaceae</taxon>
        <taxon>Lacihabitans</taxon>
    </lineage>
</organism>
<feature type="domain" description="NFACT RNA-binding" evidence="2">
    <location>
        <begin position="406"/>
        <end position="501"/>
    </location>
</feature>
<proteinExistence type="predicted"/>
<dbReference type="PANTHER" id="PTHR15239">
    <property type="entry name" value="NUCLEAR EXPORT MEDIATOR FACTOR NEMF"/>
    <property type="match status" value="1"/>
</dbReference>
<dbReference type="AlphaFoldDB" id="A0AAE3KT75"/>
<reference evidence="3 4" key="1">
    <citation type="submission" date="2018-11" db="EMBL/GenBank/DDBJ databases">
        <title>Novel bacteria species description.</title>
        <authorList>
            <person name="Han J.-H."/>
        </authorList>
    </citation>
    <scope>NUCLEOTIDE SEQUENCE [LARGE SCALE GENOMIC DNA]</scope>
    <source>
        <strain evidence="3 4">KCTC23259</strain>
    </source>
</reference>
<protein>
    <submittedName>
        <fullName evidence="3">DUF814 domain-containing protein</fullName>
    </submittedName>
</protein>
<name>A0AAE3KT75_9BACT</name>
<dbReference type="Gene3D" id="2.30.310.10">
    <property type="entry name" value="ibrinogen binding protein from staphylococcus aureus domain"/>
    <property type="match status" value="1"/>
</dbReference>
<comment type="caution">
    <text evidence="3">The sequence shown here is derived from an EMBL/GenBank/DDBJ whole genome shotgun (WGS) entry which is preliminary data.</text>
</comment>
<dbReference type="Proteomes" id="UP001204144">
    <property type="component" value="Unassembled WGS sequence"/>
</dbReference>
<feature type="coiled-coil region" evidence="1">
    <location>
        <begin position="332"/>
        <end position="366"/>
    </location>
</feature>
<gene>
    <name evidence="3" type="ORF">EGI31_10670</name>
</gene>
<sequence>MHNNYHFLKHLAKELKALLLDSELVACFSQEKDELIIGFEKNGKESFLKCTLKPDFSCLTTQSEFARARKNTVSLWEEIYHKKVQDIAIFENERAIKIELEDKYLLIIKLFGNRPNLLVYHFSEQIAIFNNSLASDKTLGISDFEKVADLGFQNFQNHKGNYRKVFFTFGKNLFTYLDSNILDASIEEKWSFIQEFLRKAEKPEFYIGYLNEIPSLCIFPIEDYKYKFNNALESTNAFYLFYQKEYSFAHQKQQLLTSLEKEKSKTEAYLKNTQEKLENLKTGLSKEIIANILMANLHAVNEGITEIELLNFYTNTPIKIKLKADLSPQKNAENYFRKSKNEQQEVNAIEKNIENAISKILNFETRIEAVNSTVNFKELKGLVKVQKRETNEIESPKSLFREYIFEGNLILVGKNSKNNDTLTLKHAQKEDYWLHARDCAGSHVVIKRKNKDNLPNHVIEFAASLAAYYSKRKNESVVPVILTQKKFVRKPKGLPDGQVIVDKESTIMIEPFQP</sequence>
<dbReference type="InterPro" id="IPR008532">
    <property type="entry name" value="NFACT_RNA-bd"/>
</dbReference>